<evidence type="ECO:0000313" key="1">
    <source>
        <dbReference type="EMBL" id="KKD37657.1"/>
    </source>
</evidence>
<gene>
    <name evidence="1" type="ORF">WN50_13210</name>
    <name evidence="2" type="ORF">WN50_39410</name>
</gene>
<dbReference type="InterPro" id="IPR019660">
    <property type="entry name" value="Put_sensory_transdc_reg_YbjN"/>
</dbReference>
<sequence>MIASEQNPEIVSKEELTDKPLFDTLLEFFDEDGWVFKEIEHRRVLALGIEGKNGRFDCYMIAREEEKQLSVYSVFPVKVPDHKRYSIATFLTMINYGIVIGNFEMNFYDGEIRYKTSLDVEGDRLSSTLVKHLVYSNVTSMDKYLPGIMSVIFGNLSPEEVISRVEN</sequence>
<reference evidence="1 3" key="1">
    <citation type="submission" date="2015-06" db="EMBL/GenBank/DDBJ databases">
        <title>Draft genome assembly of filamentous brackish cyanobacterium Limnoraphis robusta strain CS-951.</title>
        <authorList>
            <person name="Willis A."/>
            <person name="Parks M."/>
            <person name="Burford M.A."/>
        </authorList>
    </citation>
    <scope>NUCLEOTIDE SEQUENCE [LARGE SCALE GENOMIC DNA]</scope>
    <source>
        <strain evidence="1 3">CS-951</strain>
    </source>
</reference>
<evidence type="ECO:0000313" key="3">
    <source>
        <dbReference type="Proteomes" id="UP000033607"/>
    </source>
</evidence>
<accession>A0A0F5YGA0</accession>
<comment type="caution">
    <text evidence="1">The sequence shown here is derived from an EMBL/GenBank/DDBJ whole genome shotgun (WGS) entry which is preliminary data.</text>
</comment>
<evidence type="ECO:0008006" key="4">
    <source>
        <dbReference type="Google" id="ProtNLM"/>
    </source>
</evidence>
<protein>
    <recommendedName>
        <fullName evidence="4">YbjN domain-containing protein</fullName>
    </recommendedName>
</protein>
<dbReference type="OrthoDB" id="5192220at2"/>
<dbReference type="RefSeq" id="WP_046279010.1">
    <property type="nucleotide sequence ID" value="NZ_LATL02000289.1"/>
</dbReference>
<organism evidence="1 3">
    <name type="scientific">Limnoraphis robusta CS-951</name>
    <dbReference type="NCBI Taxonomy" id="1637645"/>
    <lineage>
        <taxon>Bacteria</taxon>
        <taxon>Bacillati</taxon>
        <taxon>Cyanobacteriota</taxon>
        <taxon>Cyanophyceae</taxon>
        <taxon>Oscillatoriophycideae</taxon>
        <taxon>Oscillatoriales</taxon>
        <taxon>Sirenicapillariaceae</taxon>
        <taxon>Limnoraphis</taxon>
    </lineage>
</organism>
<dbReference type="Proteomes" id="UP000033607">
    <property type="component" value="Unassembled WGS sequence"/>
</dbReference>
<dbReference type="CDD" id="cd17033">
    <property type="entry name" value="DR1245-like"/>
    <property type="match status" value="1"/>
</dbReference>
<name>A0A0F5YGA0_9CYAN</name>
<dbReference type="EMBL" id="LATL02000289">
    <property type="protein sequence ID" value="KKD37657.1"/>
    <property type="molecule type" value="Genomic_DNA"/>
</dbReference>
<dbReference type="AlphaFoldDB" id="A0A0F5YGA0"/>
<dbReference type="EMBL" id="LATL02000339">
    <property type="protein sequence ID" value="KMW69922.1"/>
    <property type="molecule type" value="Genomic_DNA"/>
</dbReference>
<proteinExistence type="predicted"/>
<dbReference type="PATRIC" id="fig|1637645.4.peg.5703"/>
<dbReference type="Pfam" id="PF10722">
    <property type="entry name" value="YbjN"/>
    <property type="match status" value="1"/>
</dbReference>
<evidence type="ECO:0000313" key="2">
    <source>
        <dbReference type="EMBL" id="KMW69922.1"/>
    </source>
</evidence>